<dbReference type="GO" id="GO:0005509">
    <property type="term" value="F:calcium ion binding"/>
    <property type="evidence" value="ECO:0007669"/>
    <property type="project" value="InterPro"/>
</dbReference>
<comment type="cofactor">
    <cofactor evidence="1">
        <name>Ca(2+)</name>
        <dbReference type="ChEBI" id="CHEBI:29108"/>
    </cofactor>
</comment>
<feature type="region of interest" description="Disordered" evidence="11">
    <location>
        <begin position="111"/>
        <end position="131"/>
    </location>
</feature>
<comment type="catalytic activity">
    <reaction evidence="8">
        <text>N(4)-(alpha-D-Man-(1-&gt;2)-alpha-D-Man-(1-&gt;2)-alpha-D-Man-(1-&gt;3)-[alpha-D-Man-(1-&gt;3)-[alpha-D-Man-(1-&gt;2)-alpha-D-Man-(1-&gt;6)]-alpha-D-Man-(1-&gt;6)]-beta-D-Man-(1-&gt;4)-beta-D-GlcNAc-(1-&gt;4)-beta-D-GlcNAc)-L-asparaginyl-[protein] (N-glucan mannose isomer 8A1,2,3B1,3) + 3 H2O = N(4)-(alpha-D-Man-(1-&gt;3)-[alpha-D-Man-(1-&gt;3)-[alpha-D-Man-(1-&gt;6)]-alpha-D-Man-(1-&gt;6)]-beta-D-Man-(1-&gt;4)-beta-D-GlcNAc-(1-&gt;4)-beta-D-GlcNAc)-L-asparaginyl-[protein] (N-glucan mannose isomer 5A1,2) + 3 beta-D-mannose</text>
        <dbReference type="Rhea" id="RHEA:56028"/>
        <dbReference type="Rhea" id="RHEA-COMP:14358"/>
        <dbReference type="Rhea" id="RHEA-COMP:14367"/>
        <dbReference type="ChEBI" id="CHEBI:15377"/>
        <dbReference type="ChEBI" id="CHEBI:28563"/>
        <dbReference type="ChEBI" id="CHEBI:59087"/>
        <dbReference type="ChEBI" id="CHEBI:60628"/>
        <dbReference type="EC" id="3.2.1.113"/>
    </reaction>
</comment>
<dbReference type="AlphaFoldDB" id="A0A0A9EX79"/>
<proteinExistence type="inferred from homology"/>
<reference evidence="12" key="2">
    <citation type="journal article" date="2015" name="Data Brief">
        <title>Shoot transcriptome of the giant reed, Arundo donax.</title>
        <authorList>
            <person name="Barrero R.A."/>
            <person name="Guerrero F.D."/>
            <person name="Moolhuijzen P."/>
            <person name="Goolsby J.A."/>
            <person name="Tidwell J."/>
            <person name="Bellgard S.E."/>
            <person name="Bellgard M.I."/>
        </authorList>
    </citation>
    <scope>NUCLEOTIDE SEQUENCE</scope>
    <source>
        <tissue evidence="12">Shoot tissue taken approximately 20 cm above the soil surface</tissue>
    </source>
</reference>
<dbReference type="EC" id="3.2.1.-" evidence="10"/>
<comment type="pathway">
    <text evidence="2">Protein modification; protein glycosylation.</text>
</comment>
<dbReference type="PANTHER" id="PTHR11742">
    <property type="entry name" value="MANNOSYL-OLIGOSACCHARIDE ALPHA-1,2-MANNOSIDASE-RELATED"/>
    <property type="match status" value="1"/>
</dbReference>
<evidence type="ECO:0000256" key="11">
    <source>
        <dbReference type="SAM" id="MobiDB-lite"/>
    </source>
</evidence>
<dbReference type="InterPro" id="IPR001382">
    <property type="entry name" value="Glyco_hydro_47"/>
</dbReference>
<dbReference type="InterPro" id="IPR036026">
    <property type="entry name" value="Seven-hairpin_glycosidases"/>
</dbReference>
<dbReference type="Pfam" id="PF01532">
    <property type="entry name" value="Glyco_hydro_47"/>
    <property type="match status" value="1"/>
</dbReference>
<evidence type="ECO:0000256" key="6">
    <source>
        <dbReference type="ARBA" id="ARBA00022837"/>
    </source>
</evidence>
<name>A0A0A9EX79_ARUDO</name>
<keyword evidence="6" id="KW-0106">Calcium</keyword>
<evidence type="ECO:0000256" key="2">
    <source>
        <dbReference type="ARBA" id="ARBA00004922"/>
    </source>
</evidence>
<dbReference type="InterPro" id="IPR050749">
    <property type="entry name" value="Glycosyl_Hydrolase_47"/>
</dbReference>
<accession>A0A0A9EX79</accession>
<dbReference type="GO" id="GO:0004571">
    <property type="term" value="F:mannosyl-oligosaccharide 1,2-alpha-mannosidase activity"/>
    <property type="evidence" value="ECO:0007669"/>
    <property type="project" value="UniProtKB-EC"/>
</dbReference>
<dbReference type="GO" id="GO:0005802">
    <property type="term" value="C:trans-Golgi network"/>
    <property type="evidence" value="ECO:0007669"/>
    <property type="project" value="TreeGrafter"/>
</dbReference>
<dbReference type="GO" id="GO:0005768">
    <property type="term" value="C:endosome"/>
    <property type="evidence" value="ECO:0007669"/>
    <property type="project" value="TreeGrafter"/>
</dbReference>
<dbReference type="Gene3D" id="1.50.10.10">
    <property type="match status" value="1"/>
</dbReference>
<evidence type="ECO:0000256" key="4">
    <source>
        <dbReference type="ARBA" id="ARBA00022723"/>
    </source>
</evidence>
<dbReference type="EMBL" id="GBRH01194322">
    <property type="protein sequence ID" value="JAE03574.1"/>
    <property type="molecule type" value="Transcribed_RNA"/>
</dbReference>
<evidence type="ECO:0000256" key="5">
    <source>
        <dbReference type="ARBA" id="ARBA00022801"/>
    </source>
</evidence>
<keyword evidence="5 10" id="KW-0378">Hydrolase</keyword>
<keyword evidence="7" id="KW-1015">Disulfide bond</keyword>
<keyword evidence="10" id="KW-0326">Glycosidase</keyword>
<dbReference type="GO" id="GO:0005783">
    <property type="term" value="C:endoplasmic reticulum"/>
    <property type="evidence" value="ECO:0007669"/>
    <property type="project" value="TreeGrafter"/>
</dbReference>
<protein>
    <recommendedName>
        <fullName evidence="10">alpha-1,2-Mannosidase</fullName>
        <ecNumber evidence="10">3.2.1.-</ecNumber>
    </recommendedName>
</protein>
<evidence type="ECO:0000313" key="12">
    <source>
        <dbReference type="EMBL" id="JAE03574.1"/>
    </source>
</evidence>
<dbReference type="PRINTS" id="PR00747">
    <property type="entry name" value="GLYHDRLASE47"/>
</dbReference>
<sequence>MSGSSAPLPYSMRDVDAGAYNNAKFRHRSRLKMFIQALTTNSSKYQCGKFTIGKFLSLLMVSGLMYLLLHKSSEGFVSGQHHDKEVKDNHVRKAPNTRTFWRKPPRLPPRLPPNEIYKKNSPLQPSPSEWTSRQKKVKEAFEHAWSGYRNYAMGYDELMPLSHRGVDGLGDLGATVVDSLDTAIIMGADDVV</sequence>
<dbReference type="SUPFAM" id="SSF48225">
    <property type="entry name" value="Seven-hairpin glycosidases"/>
    <property type="match status" value="1"/>
</dbReference>
<evidence type="ECO:0000256" key="8">
    <source>
        <dbReference type="ARBA" id="ARBA00047669"/>
    </source>
</evidence>
<evidence type="ECO:0000256" key="7">
    <source>
        <dbReference type="ARBA" id="ARBA00023157"/>
    </source>
</evidence>
<evidence type="ECO:0000256" key="3">
    <source>
        <dbReference type="ARBA" id="ARBA00007658"/>
    </source>
</evidence>
<dbReference type="PANTHER" id="PTHR11742:SF55">
    <property type="entry name" value="ENDOPLASMIC RETICULUM MANNOSYL-OLIGOSACCHARIDE 1,2-ALPHA-MANNOSIDASE"/>
    <property type="match status" value="1"/>
</dbReference>
<dbReference type="GO" id="GO:0016020">
    <property type="term" value="C:membrane"/>
    <property type="evidence" value="ECO:0007669"/>
    <property type="project" value="InterPro"/>
</dbReference>
<keyword evidence="4" id="KW-0479">Metal-binding</keyword>
<evidence type="ECO:0000256" key="10">
    <source>
        <dbReference type="RuleBase" id="RU361193"/>
    </source>
</evidence>
<evidence type="ECO:0000256" key="9">
    <source>
        <dbReference type="ARBA" id="ARBA00048605"/>
    </source>
</evidence>
<dbReference type="InterPro" id="IPR012341">
    <property type="entry name" value="6hp_glycosidase-like_sf"/>
</dbReference>
<dbReference type="GO" id="GO:0005975">
    <property type="term" value="P:carbohydrate metabolic process"/>
    <property type="evidence" value="ECO:0007669"/>
    <property type="project" value="InterPro"/>
</dbReference>
<comment type="similarity">
    <text evidence="3 10">Belongs to the glycosyl hydrolase 47 family.</text>
</comment>
<organism evidence="12">
    <name type="scientific">Arundo donax</name>
    <name type="common">Giant reed</name>
    <name type="synonym">Donax arundinaceus</name>
    <dbReference type="NCBI Taxonomy" id="35708"/>
    <lineage>
        <taxon>Eukaryota</taxon>
        <taxon>Viridiplantae</taxon>
        <taxon>Streptophyta</taxon>
        <taxon>Embryophyta</taxon>
        <taxon>Tracheophyta</taxon>
        <taxon>Spermatophyta</taxon>
        <taxon>Magnoliopsida</taxon>
        <taxon>Liliopsida</taxon>
        <taxon>Poales</taxon>
        <taxon>Poaceae</taxon>
        <taxon>PACMAD clade</taxon>
        <taxon>Arundinoideae</taxon>
        <taxon>Arundineae</taxon>
        <taxon>Arundo</taxon>
    </lineage>
</organism>
<feature type="compositionally biased region" description="Polar residues" evidence="11">
    <location>
        <begin position="121"/>
        <end position="131"/>
    </location>
</feature>
<evidence type="ECO:0000256" key="1">
    <source>
        <dbReference type="ARBA" id="ARBA00001913"/>
    </source>
</evidence>
<reference evidence="12" key="1">
    <citation type="submission" date="2014-09" db="EMBL/GenBank/DDBJ databases">
        <authorList>
            <person name="Magalhaes I.L.F."/>
            <person name="Oliveira U."/>
            <person name="Santos F.R."/>
            <person name="Vidigal T.H.D.A."/>
            <person name="Brescovit A.D."/>
            <person name="Santos A.J."/>
        </authorList>
    </citation>
    <scope>NUCLEOTIDE SEQUENCE</scope>
    <source>
        <tissue evidence="12">Shoot tissue taken approximately 20 cm above the soil surface</tissue>
    </source>
</reference>
<comment type="catalytic activity">
    <reaction evidence="9">
        <text>N(4)-(alpha-D-Man-(1-&gt;2)-alpha-D-Man-(1-&gt;2)-alpha-D-Man-(1-&gt;3)-[alpha-D-Man-(1-&gt;2)-alpha-D-Man-(1-&gt;3)-[alpha-D-Man-(1-&gt;2)-alpha-D-Man-(1-&gt;6)]-alpha-D-Man-(1-&gt;6)]-beta-D-Man-(1-&gt;4)-beta-D-GlcNAc-(1-&gt;4)-beta-D-GlcNAc)-L-asparaginyl-[protein] (N-glucan mannose isomer 9A1,2,3B1,2,3) + 4 H2O = N(4)-(alpha-D-Man-(1-&gt;3)-[alpha-D-Man-(1-&gt;3)-[alpha-D-Man-(1-&gt;6)]-alpha-D-Man-(1-&gt;6)]-beta-D-Man-(1-&gt;4)-beta-D-GlcNAc-(1-&gt;4)-beta-D-GlcNAc)-L-asparaginyl-[protein] (N-glucan mannose isomer 5A1,2) + 4 beta-D-mannose</text>
        <dbReference type="Rhea" id="RHEA:56008"/>
        <dbReference type="Rhea" id="RHEA-COMP:14356"/>
        <dbReference type="Rhea" id="RHEA-COMP:14367"/>
        <dbReference type="ChEBI" id="CHEBI:15377"/>
        <dbReference type="ChEBI" id="CHEBI:28563"/>
        <dbReference type="ChEBI" id="CHEBI:59087"/>
        <dbReference type="ChEBI" id="CHEBI:139493"/>
        <dbReference type="EC" id="3.2.1.113"/>
    </reaction>
</comment>